<dbReference type="OrthoDB" id="981216at2"/>
<dbReference type="Pfam" id="PF00887">
    <property type="entry name" value="ACBP"/>
    <property type="match status" value="1"/>
</dbReference>
<dbReference type="InterPro" id="IPR000582">
    <property type="entry name" value="Acyl-CoA-binding_protein"/>
</dbReference>
<feature type="domain" description="ACB" evidence="1">
    <location>
        <begin position="6"/>
        <end position="92"/>
    </location>
</feature>
<dbReference type="Gene3D" id="1.20.80.10">
    <property type="match status" value="1"/>
</dbReference>
<keyword evidence="3" id="KW-1185">Reference proteome</keyword>
<evidence type="ECO:0000313" key="3">
    <source>
        <dbReference type="Proteomes" id="UP000031760"/>
    </source>
</evidence>
<dbReference type="RefSeq" id="WP_041495015.1">
    <property type="nucleotide sequence ID" value="NZ_AP014548.1"/>
</dbReference>
<evidence type="ECO:0000313" key="2">
    <source>
        <dbReference type="EMBL" id="BAO54275.1"/>
    </source>
</evidence>
<accession>W8VP62</accession>
<sequence>MTDDELDTNFKAAFAKASSEEQSQVPMELQLHLYAYYKRVIDEPYVSNRSFEANDLRSGFKMNALIQVQQISKKEAKKRYIEIIEKLYPKPW</sequence>
<organism evidence="2 3">
    <name type="scientific">Nonlabens marinus S1-08</name>
    <dbReference type="NCBI Taxonomy" id="1454201"/>
    <lineage>
        <taxon>Bacteria</taxon>
        <taxon>Pseudomonadati</taxon>
        <taxon>Bacteroidota</taxon>
        <taxon>Flavobacteriia</taxon>
        <taxon>Flavobacteriales</taxon>
        <taxon>Flavobacteriaceae</taxon>
        <taxon>Nonlabens</taxon>
    </lineage>
</organism>
<dbReference type="KEGG" id="nmf:NMS_0266"/>
<dbReference type="GO" id="GO:0000062">
    <property type="term" value="F:fatty-acyl-CoA binding"/>
    <property type="evidence" value="ECO:0007669"/>
    <property type="project" value="InterPro"/>
</dbReference>
<gene>
    <name evidence="2" type="ORF">NMS_0266</name>
</gene>
<dbReference type="Proteomes" id="UP000031760">
    <property type="component" value="Chromosome"/>
</dbReference>
<evidence type="ECO:0000259" key="1">
    <source>
        <dbReference type="PROSITE" id="PS51228"/>
    </source>
</evidence>
<dbReference type="SUPFAM" id="SSF47027">
    <property type="entry name" value="Acyl-CoA binding protein"/>
    <property type="match status" value="1"/>
</dbReference>
<dbReference type="PROSITE" id="PS51228">
    <property type="entry name" value="ACB_2"/>
    <property type="match status" value="1"/>
</dbReference>
<proteinExistence type="predicted"/>
<dbReference type="HOGENOM" id="CLU_118853_5_0_10"/>
<reference evidence="2 3" key="1">
    <citation type="journal article" date="2014" name="Proc. Natl. Acad. Sci. U.S.A.">
        <title>Functional characterization of flavobacteria rhodopsins reveals a unique class of light-driven chloride pump in bacteria.</title>
        <authorList>
            <person name="Yoshizawa S."/>
            <person name="Kumagai Y."/>
            <person name="Kim H."/>
            <person name="Ogura Y."/>
            <person name="Hayashi T."/>
            <person name="Iwasaki W."/>
            <person name="DeLong E.F."/>
            <person name="Kogure K."/>
        </authorList>
    </citation>
    <scope>NUCLEOTIDE SEQUENCE [LARGE SCALE GENOMIC DNA]</scope>
    <source>
        <strain evidence="2 3">S1-08</strain>
    </source>
</reference>
<dbReference type="STRING" id="1454201.NMS_0266"/>
<dbReference type="AlphaFoldDB" id="W8VP62"/>
<name>W8VP62_9FLAO</name>
<dbReference type="InterPro" id="IPR035984">
    <property type="entry name" value="Acyl-CoA-binding_sf"/>
</dbReference>
<dbReference type="InterPro" id="IPR014352">
    <property type="entry name" value="FERM/acyl-CoA-bd_prot_sf"/>
</dbReference>
<protein>
    <recommendedName>
        <fullName evidence="1">ACB domain-containing protein</fullName>
    </recommendedName>
</protein>
<dbReference type="EMBL" id="AP014548">
    <property type="protein sequence ID" value="BAO54275.1"/>
    <property type="molecule type" value="Genomic_DNA"/>
</dbReference>